<sequence length="612" mass="71287">MATEYFKHRDIKNFFNRLSFGAVILVFYLCVLLYFPNYIYLYTNFNTLLNVLFAIISSLTFLFPFILTFLFLLFSGLLSTRKLRLIFVTLFTCYFFIDLLLAMLHLNLGVTFDPFFVLYNLSDAIKTISAIVNSVGVSKFNLFSLGIVLFLFYFGLLNFFNFLSVKKEKISPKISLKILIIGFIVFFFFLSIKFPNETTFFFSNIFNHYVHKTSVNTVYQKYFVDRIEKNRKNNLSHLSGGDGKNLFFVQLESLNFYFVNKKITPSFISLAEENGIIFPRIQSASVQTIRAQEVILCSVLPSLYQNLAKLKDASGSLNCLPKILKENGYRTLFFMSYYNSDFANTKNFMKTIGFEEVHDKDIMKPEDKELPWGYQDDIFYKRVFEYLENFKGEKIFVYLAPATVNHYPFSNTIDLQLFKDIIPYPNNTNFFEDIANTTFLQDFFLGKMYSDFFEKEYSENSHLFIFGDHPWPIGLNKNNFSNMNGAWQENFLTSLVILPAKNSSLVVGRRNNNLFSQIDLLPTALELLEFKEKPIIRNSFLNKLENGKCLVSVQPYSGAKISIINSPFKYIFDTKNNIVSIFDIGNTIEKLLLKRKIDKEHLDVLEECLKTF</sequence>
<evidence type="ECO:0000256" key="5">
    <source>
        <dbReference type="ARBA" id="ARBA00023136"/>
    </source>
</evidence>
<evidence type="ECO:0000313" key="8">
    <source>
        <dbReference type="EMBL" id="PJE69571.1"/>
    </source>
</evidence>
<dbReference type="EMBL" id="PFEN01000021">
    <property type="protein sequence ID" value="PJE69571.1"/>
    <property type="molecule type" value="Genomic_DNA"/>
</dbReference>
<evidence type="ECO:0000313" key="9">
    <source>
        <dbReference type="Proteomes" id="UP000236946"/>
    </source>
</evidence>
<keyword evidence="5 6" id="KW-0472">Membrane</keyword>
<evidence type="ECO:0000259" key="7">
    <source>
        <dbReference type="Pfam" id="PF00884"/>
    </source>
</evidence>
<dbReference type="GO" id="GO:0005886">
    <property type="term" value="C:plasma membrane"/>
    <property type="evidence" value="ECO:0007669"/>
    <property type="project" value="UniProtKB-SubCell"/>
</dbReference>
<accession>A0A2H9T1D8</accession>
<feature type="transmembrane region" description="Helical" evidence="6">
    <location>
        <begin position="51"/>
        <end position="73"/>
    </location>
</feature>
<evidence type="ECO:0000256" key="4">
    <source>
        <dbReference type="ARBA" id="ARBA00022989"/>
    </source>
</evidence>
<dbReference type="InterPro" id="IPR050448">
    <property type="entry name" value="OpgB/LTA_synthase_biosynth"/>
</dbReference>
<protein>
    <recommendedName>
        <fullName evidence="7">Sulfatase N-terminal domain-containing protein</fullName>
    </recommendedName>
</protein>
<organism evidence="8 9">
    <name type="scientific">Candidatus Staskawiczbacteria bacterium CG10_big_fil_rev_8_21_14_0_10_38_10</name>
    <dbReference type="NCBI Taxonomy" id="1974891"/>
    <lineage>
        <taxon>Bacteria</taxon>
        <taxon>Candidatus Staskawicziibacteriota</taxon>
    </lineage>
</organism>
<evidence type="ECO:0000256" key="6">
    <source>
        <dbReference type="SAM" id="Phobius"/>
    </source>
</evidence>
<dbReference type="InterPro" id="IPR000917">
    <property type="entry name" value="Sulfatase_N"/>
</dbReference>
<name>A0A2H9T1D8_9BACT</name>
<feature type="domain" description="Sulfatase N-terminal" evidence="7">
    <location>
        <begin position="244"/>
        <end position="528"/>
    </location>
</feature>
<feature type="transmembrane region" description="Helical" evidence="6">
    <location>
        <begin position="174"/>
        <end position="192"/>
    </location>
</feature>
<comment type="caution">
    <text evidence="8">The sequence shown here is derived from an EMBL/GenBank/DDBJ whole genome shotgun (WGS) entry which is preliminary data.</text>
</comment>
<keyword evidence="3 6" id="KW-0812">Transmembrane</keyword>
<dbReference type="PANTHER" id="PTHR47371">
    <property type="entry name" value="LIPOTEICHOIC ACID SYNTHASE"/>
    <property type="match status" value="1"/>
</dbReference>
<dbReference type="PANTHER" id="PTHR47371:SF3">
    <property type="entry name" value="PHOSPHOGLYCEROL TRANSFERASE I"/>
    <property type="match status" value="1"/>
</dbReference>
<dbReference type="CDD" id="cd16015">
    <property type="entry name" value="LTA_synthase"/>
    <property type="match status" value="1"/>
</dbReference>
<feature type="transmembrane region" description="Helical" evidence="6">
    <location>
        <begin position="85"/>
        <end position="106"/>
    </location>
</feature>
<feature type="transmembrane region" description="Helical" evidence="6">
    <location>
        <begin position="20"/>
        <end position="39"/>
    </location>
</feature>
<reference evidence="9" key="1">
    <citation type="submission" date="2017-09" db="EMBL/GenBank/DDBJ databases">
        <title>Depth-based differentiation of microbial function through sediment-hosted aquifers and enrichment of novel symbionts in the deep terrestrial subsurface.</title>
        <authorList>
            <person name="Probst A.J."/>
            <person name="Ladd B."/>
            <person name="Jarett J.K."/>
            <person name="Geller-Mcgrath D.E."/>
            <person name="Sieber C.M.K."/>
            <person name="Emerson J.B."/>
            <person name="Anantharaman K."/>
            <person name="Thomas B.C."/>
            <person name="Malmstrom R."/>
            <person name="Stieglmeier M."/>
            <person name="Klingl A."/>
            <person name="Woyke T."/>
            <person name="Ryan C.M."/>
            <person name="Banfield J.F."/>
        </authorList>
    </citation>
    <scope>NUCLEOTIDE SEQUENCE [LARGE SCALE GENOMIC DNA]</scope>
</reference>
<evidence type="ECO:0000256" key="1">
    <source>
        <dbReference type="ARBA" id="ARBA00004651"/>
    </source>
</evidence>
<dbReference type="SUPFAM" id="SSF53649">
    <property type="entry name" value="Alkaline phosphatase-like"/>
    <property type="match status" value="1"/>
</dbReference>
<dbReference type="Proteomes" id="UP000236946">
    <property type="component" value="Unassembled WGS sequence"/>
</dbReference>
<feature type="transmembrane region" description="Helical" evidence="6">
    <location>
        <begin position="142"/>
        <end position="162"/>
    </location>
</feature>
<dbReference type="InterPro" id="IPR017850">
    <property type="entry name" value="Alkaline_phosphatase_core_sf"/>
</dbReference>
<dbReference type="Gene3D" id="3.40.720.10">
    <property type="entry name" value="Alkaline Phosphatase, subunit A"/>
    <property type="match status" value="1"/>
</dbReference>
<dbReference type="Pfam" id="PF00884">
    <property type="entry name" value="Sulfatase"/>
    <property type="match status" value="1"/>
</dbReference>
<evidence type="ECO:0000256" key="3">
    <source>
        <dbReference type="ARBA" id="ARBA00022692"/>
    </source>
</evidence>
<comment type="subcellular location">
    <subcellularLocation>
        <location evidence="1">Cell membrane</location>
        <topology evidence="1">Multi-pass membrane protein</topology>
    </subcellularLocation>
</comment>
<gene>
    <name evidence="8" type="ORF">COU98_01295</name>
</gene>
<keyword evidence="4 6" id="KW-1133">Transmembrane helix</keyword>
<evidence type="ECO:0000256" key="2">
    <source>
        <dbReference type="ARBA" id="ARBA00022475"/>
    </source>
</evidence>
<keyword evidence="2" id="KW-1003">Cell membrane</keyword>
<dbReference type="AlphaFoldDB" id="A0A2H9T1D8"/>
<proteinExistence type="predicted"/>